<keyword evidence="3 4" id="KW-0479">Metal-binding</keyword>
<dbReference type="InterPro" id="IPR015867">
    <property type="entry name" value="N-reg_PII/ATP_PRibTrfase_C"/>
</dbReference>
<evidence type="ECO:0000313" key="6">
    <source>
        <dbReference type="EMBL" id="KAF1084051.1"/>
    </source>
</evidence>
<dbReference type="SUPFAM" id="SSF102705">
    <property type="entry name" value="NIF3 (NGG1p interacting factor 3)-like"/>
    <property type="match status" value="1"/>
</dbReference>
<dbReference type="AlphaFoldDB" id="A0A9D2WNK1"/>
<dbReference type="PANTHER" id="PTHR13799">
    <property type="entry name" value="NGG1 INTERACTING FACTOR 3"/>
    <property type="match status" value="1"/>
</dbReference>
<dbReference type="PANTHER" id="PTHR13799:SF14">
    <property type="entry name" value="GTP CYCLOHYDROLASE 1 TYPE 2 HOMOLOG"/>
    <property type="match status" value="1"/>
</dbReference>
<dbReference type="GO" id="GO:0016787">
    <property type="term" value="F:hydrolase activity"/>
    <property type="evidence" value="ECO:0007669"/>
    <property type="project" value="UniProtKB-KW"/>
</dbReference>
<dbReference type="GO" id="GO:0005737">
    <property type="term" value="C:cytoplasm"/>
    <property type="evidence" value="ECO:0007669"/>
    <property type="project" value="TreeGrafter"/>
</dbReference>
<gene>
    <name evidence="6" type="ORF">SPSYN_02698</name>
</gene>
<dbReference type="Gene3D" id="3.40.1390.30">
    <property type="entry name" value="NIF3 (NGG1p interacting factor 3)-like"/>
    <property type="match status" value="1"/>
</dbReference>
<dbReference type="FunFam" id="3.30.70.120:FF:000006">
    <property type="entry name" value="GTP cyclohydrolase 1 type 2 homolog"/>
    <property type="match status" value="1"/>
</dbReference>
<keyword evidence="6" id="KW-0378">Hydrolase</keyword>
<evidence type="ECO:0000256" key="4">
    <source>
        <dbReference type="PIRNR" id="PIRNR037489"/>
    </source>
</evidence>
<keyword evidence="7" id="KW-1185">Reference proteome</keyword>
<dbReference type="Proteomes" id="UP000798488">
    <property type="component" value="Unassembled WGS sequence"/>
</dbReference>
<feature type="binding site" evidence="5">
    <location>
        <position position="336"/>
    </location>
    <ligand>
        <name>a divalent metal cation</name>
        <dbReference type="ChEBI" id="CHEBI:60240"/>
        <label>1</label>
    </ligand>
</feature>
<dbReference type="Gene3D" id="3.30.70.120">
    <property type="match status" value="1"/>
</dbReference>
<evidence type="ECO:0000256" key="5">
    <source>
        <dbReference type="PIRSR" id="PIRSR602678-1"/>
    </source>
</evidence>
<protein>
    <recommendedName>
        <fullName evidence="2 4">GTP cyclohydrolase 1 type 2 homolog</fullName>
    </recommendedName>
</protein>
<organism evidence="6 7">
    <name type="scientific">Sporotomaculum syntrophicum</name>
    <dbReference type="NCBI Taxonomy" id="182264"/>
    <lineage>
        <taxon>Bacteria</taxon>
        <taxon>Bacillati</taxon>
        <taxon>Bacillota</taxon>
        <taxon>Clostridia</taxon>
        <taxon>Eubacteriales</taxon>
        <taxon>Desulfallaceae</taxon>
        <taxon>Sporotomaculum</taxon>
    </lineage>
</organism>
<dbReference type="OrthoDB" id="9792792at2"/>
<proteinExistence type="inferred from homology"/>
<comment type="similarity">
    <text evidence="1 4">Belongs to the GTP cyclohydrolase I type 2/NIF3 family.</text>
</comment>
<dbReference type="PIRSF" id="PIRSF037489">
    <property type="entry name" value="UCP037489_NIF3_YqfO"/>
    <property type="match status" value="1"/>
</dbReference>
<evidence type="ECO:0000256" key="3">
    <source>
        <dbReference type="ARBA" id="ARBA00022723"/>
    </source>
</evidence>
<dbReference type="InterPro" id="IPR036069">
    <property type="entry name" value="DUF34/NIF3_sf"/>
</dbReference>
<dbReference type="Pfam" id="PF01784">
    <property type="entry name" value="DUF34_NIF3"/>
    <property type="match status" value="1"/>
</dbReference>
<feature type="binding site" evidence="5">
    <location>
        <position position="72"/>
    </location>
    <ligand>
        <name>a divalent metal cation</name>
        <dbReference type="ChEBI" id="CHEBI:60240"/>
        <label>1</label>
    </ligand>
</feature>
<dbReference type="NCBIfam" id="TIGR00486">
    <property type="entry name" value="YbgI_SA1388"/>
    <property type="match status" value="1"/>
</dbReference>
<dbReference type="InterPro" id="IPR002678">
    <property type="entry name" value="DUF34/NIF3"/>
</dbReference>
<evidence type="ECO:0000256" key="2">
    <source>
        <dbReference type="ARBA" id="ARBA00022112"/>
    </source>
</evidence>
<comment type="caution">
    <text evidence="6">The sequence shown here is derived from an EMBL/GenBank/DDBJ whole genome shotgun (WGS) entry which is preliminary data.</text>
</comment>
<evidence type="ECO:0000256" key="1">
    <source>
        <dbReference type="ARBA" id="ARBA00006964"/>
    </source>
</evidence>
<dbReference type="EMBL" id="LSRS01000007">
    <property type="protein sequence ID" value="KAF1084051.1"/>
    <property type="molecule type" value="Genomic_DNA"/>
</dbReference>
<dbReference type="RefSeq" id="WP_161822989.1">
    <property type="nucleotide sequence ID" value="NZ_LSRS01000007.1"/>
</dbReference>
<feature type="binding site" evidence="5">
    <location>
        <position position="340"/>
    </location>
    <ligand>
        <name>a divalent metal cation</name>
        <dbReference type="ChEBI" id="CHEBI:60240"/>
        <label>1</label>
    </ligand>
</feature>
<feature type="binding site" evidence="5">
    <location>
        <position position="110"/>
    </location>
    <ligand>
        <name>a divalent metal cation</name>
        <dbReference type="ChEBI" id="CHEBI:60240"/>
        <label>1</label>
    </ligand>
</feature>
<sequence>MVDQVKVTLAKDVVQIMERLAPPGLAEAWDNIGWQVGDPEAQVQKVLLALDVTPDVVNEAEKRGAQLIICHHPLLLKGLKSVRLDNPVGSLFFRLIQSGIGVYAAHTNLDSADGGVNDVLARELGLTQTEVLKPVQYQQLLKLVVFVPVSHAGAVRDALGRAGAGYIGNYSHCTYNLMGMGTFCPQEGTNPFIGVTGRLEQVEEVRIETIIKEEETVDVLRAMMAAHPYEEVAYDLYPLLNKGVARGLGRIGRLPQALTLAELAGKVQQVLKGNCLRFGGNQDGLVQWVAVCGGSGGDLWTHAKQKGADVLVTGDVRYHAARDMLAAGVSFVDAGHFATERVALPVLREQLAMMLEQAGLAVDVALTLCETEPWVGL</sequence>
<evidence type="ECO:0000313" key="7">
    <source>
        <dbReference type="Proteomes" id="UP000798488"/>
    </source>
</evidence>
<accession>A0A9D2WNK1</accession>
<reference evidence="6" key="1">
    <citation type="submission" date="2016-02" db="EMBL/GenBank/DDBJ databases">
        <title>Draft Genome Sequence of Sporotomaculum syntrophicum Strain FB, a Syntrophic Benzoate Degrader.</title>
        <authorList>
            <person name="Nobu M.K."/>
            <person name="Narihiro T."/>
            <person name="Qiu Y.-L."/>
            <person name="Ohashi A."/>
            <person name="Liu W.-T."/>
            <person name="Yuji S."/>
        </authorList>
    </citation>
    <scope>NUCLEOTIDE SEQUENCE</scope>
    <source>
        <strain evidence="6">FB</strain>
    </source>
</reference>
<feature type="binding site" evidence="5">
    <location>
        <position position="71"/>
    </location>
    <ligand>
        <name>a divalent metal cation</name>
        <dbReference type="ChEBI" id="CHEBI:60240"/>
        <label>1</label>
    </ligand>
</feature>
<name>A0A9D2WNK1_9FIRM</name>
<dbReference type="InterPro" id="IPR017221">
    <property type="entry name" value="DUF34/NIF3_bac"/>
</dbReference>
<dbReference type="FunFam" id="3.40.1390.30:FF:000001">
    <property type="entry name" value="GTP cyclohydrolase 1 type 2"/>
    <property type="match status" value="1"/>
</dbReference>
<dbReference type="GO" id="GO:0046872">
    <property type="term" value="F:metal ion binding"/>
    <property type="evidence" value="ECO:0007669"/>
    <property type="project" value="UniProtKB-UniRule"/>
</dbReference>